<reference evidence="1" key="1">
    <citation type="submission" date="2017-07" db="EMBL/GenBank/DDBJ databases">
        <title>Taro Niue Genome Assembly and Annotation.</title>
        <authorList>
            <person name="Atibalentja N."/>
            <person name="Keating K."/>
            <person name="Fields C.J."/>
        </authorList>
    </citation>
    <scope>NUCLEOTIDE SEQUENCE</scope>
    <source>
        <strain evidence="1">Niue_2</strain>
        <tissue evidence="1">Leaf</tissue>
    </source>
</reference>
<keyword evidence="2" id="KW-1185">Reference proteome</keyword>
<dbReference type="AlphaFoldDB" id="A0A843X8Z9"/>
<comment type="caution">
    <text evidence="1">The sequence shown here is derived from an EMBL/GenBank/DDBJ whole genome shotgun (WGS) entry which is preliminary data.</text>
</comment>
<evidence type="ECO:0000313" key="1">
    <source>
        <dbReference type="EMBL" id="MQM15793.1"/>
    </source>
</evidence>
<organism evidence="1 2">
    <name type="scientific">Colocasia esculenta</name>
    <name type="common">Wild taro</name>
    <name type="synonym">Arum esculentum</name>
    <dbReference type="NCBI Taxonomy" id="4460"/>
    <lineage>
        <taxon>Eukaryota</taxon>
        <taxon>Viridiplantae</taxon>
        <taxon>Streptophyta</taxon>
        <taxon>Embryophyta</taxon>
        <taxon>Tracheophyta</taxon>
        <taxon>Spermatophyta</taxon>
        <taxon>Magnoliopsida</taxon>
        <taxon>Liliopsida</taxon>
        <taxon>Araceae</taxon>
        <taxon>Aroideae</taxon>
        <taxon>Colocasieae</taxon>
        <taxon>Colocasia</taxon>
    </lineage>
</organism>
<name>A0A843X8Z9_COLES</name>
<gene>
    <name evidence="1" type="ORF">Taro_048745</name>
</gene>
<dbReference type="Proteomes" id="UP000652761">
    <property type="component" value="Unassembled WGS sequence"/>
</dbReference>
<proteinExistence type="predicted"/>
<dbReference type="EMBL" id="NMUH01006688">
    <property type="protein sequence ID" value="MQM15793.1"/>
    <property type="molecule type" value="Genomic_DNA"/>
</dbReference>
<sequence length="64" mass="6994">MYRQRAVCAVPPSPPPPPLPAPLPEVPSIAAATVGAPRRLATSCRHCRRFFLLPLFFSSPLSHF</sequence>
<evidence type="ECO:0000313" key="2">
    <source>
        <dbReference type="Proteomes" id="UP000652761"/>
    </source>
</evidence>
<accession>A0A843X8Z9</accession>
<protein>
    <submittedName>
        <fullName evidence="1">Uncharacterized protein</fullName>
    </submittedName>
</protein>